<dbReference type="CDD" id="cd08422">
    <property type="entry name" value="PBP2_CrgA_like"/>
    <property type="match status" value="1"/>
</dbReference>
<evidence type="ECO:0000313" key="7">
    <source>
        <dbReference type="Proteomes" id="UP000194137"/>
    </source>
</evidence>
<evidence type="ECO:0000259" key="5">
    <source>
        <dbReference type="PROSITE" id="PS50931"/>
    </source>
</evidence>
<dbReference type="GO" id="GO:0043565">
    <property type="term" value="F:sequence-specific DNA binding"/>
    <property type="evidence" value="ECO:0007669"/>
    <property type="project" value="TreeGrafter"/>
</dbReference>
<evidence type="ECO:0000256" key="2">
    <source>
        <dbReference type="ARBA" id="ARBA00023015"/>
    </source>
</evidence>
<dbReference type="Gene3D" id="1.10.10.10">
    <property type="entry name" value="Winged helix-like DNA-binding domain superfamily/Winged helix DNA-binding domain"/>
    <property type="match status" value="1"/>
</dbReference>
<accession>A0A1W6ZQY2</accession>
<dbReference type="Pfam" id="PF00126">
    <property type="entry name" value="HTH_1"/>
    <property type="match status" value="1"/>
</dbReference>
<protein>
    <submittedName>
        <fullName evidence="6">LysR family transcriptional regulator</fullName>
    </submittedName>
</protein>
<organism evidence="6 7">
    <name type="scientific">Pseudorhodoplanes sinuspersici</name>
    <dbReference type="NCBI Taxonomy" id="1235591"/>
    <lineage>
        <taxon>Bacteria</taxon>
        <taxon>Pseudomonadati</taxon>
        <taxon>Pseudomonadota</taxon>
        <taxon>Alphaproteobacteria</taxon>
        <taxon>Hyphomicrobiales</taxon>
        <taxon>Pseudorhodoplanes</taxon>
    </lineage>
</organism>
<dbReference type="STRING" id="1235591.CAK95_12230"/>
<proteinExistence type="inferred from homology"/>
<dbReference type="KEGG" id="psin:CAK95_12230"/>
<dbReference type="PANTHER" id="PTHR30537:SF5">
    <property type="entry name" value="HTH-TYPE TRANSCRIPTIONAL ACTIVATOR TTDR-RELATED"/>
    <property type="match status" value="1"/>
</dbReference>
<gene>
    <name evidence="6" type="ORF">CAK95_12230</name>
</gene>
<name>A0A1W6ZQY2_9HYPH</name>
<evidence type="ECO:0000256" key="4">
    <source>
        <dbReference type="ARBA" id="ARBA00023163"/>
    </source>
</evidence>
<comment type="similarity">
    <text evidence="1">Belongs to the LysR transcriptional regulatory family.</text>
</comment>
<keyword evidence="2" id="KW-0805">Transcription regulation</keyword>
<dbReference type="PANTHER" id="PTHR30537">
    <property type="entry name" value="HTH-TYPE TRANSCRIPTIONAL REGULATOR"/>
    <property type="match status" value="1"/>
</dbReference>
<dbReference type="SUPFAM" id="SSF46785">
    <property type="entry name" value="Winged helix' DNA-binding domain"/>
    <property type="match status" value="1"/>
</dbReference>
<keyword evidence="4" id="KW-0804">Transcription</keyword>
<dbReference type="GO" id="GO:0006351">
    <property type="term" value="P:DNA-templated transcription"/>
    <property type="evidence" value="ECO:0007669"/>
    <property type="project" value="TreeGrafter"/>
</dbReference>
<dbReference type="InterPro" id="IPR058163">
    <property type="entry name" value="LysR-type_TF_proteobact-type"/>
</dbReference>
<evidence type="ECO:0000313" key="6">
    <source>
        <dbReference type="EMBL" id="ARP99769.1"/>
    </source>
</evidence>
<dbReference type="PROSITE" id="PS50931">
    <property type="entry name" value="HTH_LYSR"/>
    <property type="match status" value="1"/>
</dbReference>
<dbReference type="InterPro" id="IPR005119">
    <property type="entry name" value="LysR_subst-bd"/>
</dbReference>
<dbReference type="InterPro" id="IPR036390">
    <property type="entry name" value="WH_DNA-bd_sf"/>
</dbReference>
<reference evidence="6 7" key="1">
    <citation type="submission" date="2017-05" db="EMBL/GenBank/DDBJ databases">
        <title>Full genome sequence of Pseudorhodoplanes sinuspersici.</title>
        <authorList>
            <person name="Dastgheib S.M.M."/>
            <person name="Shavandi M."/>
            <person name="Tirandaz H."/>
        </authorList>
    </citation>
    <scope>NUCLEOTIDE SEQUENCE [LARGE SCALE GENOMIC DNA]</scope>
    <source>
        <strain evidence="6 7">RIPI110</strain>
    </source>
</reference>
<keyword evidence="7" id="KW-1185">Reference proteome</keyword>
<dbReference type="FunFam" id="1.10.10.10:FF:000001">
    <property type="entry name" value="LysR family transcriptional regulator"/>
    <property type="match status" value="1"/>
</dbReference>
<dbReference type="Proteomes" id="UP000194137">
    <property type="component" value="Chromosome"/>
</dbReference>
<dbReference type="InterPro" id="IPR036388">
    <property type="entry name" value="WH-like_DNA-bd_sf"/>
</dbReference>
<dbReference type="GO" id="GO:0003700">
    <property type="term" value="F:DNA-binding transcription factor activity"/>
    <property type="evidence" value="ECO:0007669"/>
    <property type="project" value="InterPro"/>
</dbReference>
<dbReference type="Gene3D" id="3.40.190.290">
    <property type="match status" value="1"/>
</dbReference>
<dbReference type="AlphaFoldDB" id="A0A1W6ZQY2"/>
<dbReference type="FunFam" id="3.40.190.290:FF:000001">
    <property type="entry name" value="Transcriptional regulator, LysR family"/>
    <property type="match status" value="1"/>
</dbReference>
<sequence>MEGPRVEWVRTLKLFVSVVHSGSLSAAGRNLGYSPASVSRHMTALETQLDAKLLNRSSRKLALTEAGETYFRQVEQILQHLAEANDSVAQMQAAPRGVLRVHSRMLVGEHVIVPALPAFLARYPDITVDLALSNGVVALVEQNFDVDIRIGKLVDSSLIARKLTSSARIVCAAPSYIASHPPVLQPGDLAAHNCLTYRVNLGQTVWRFRSDDDRVLEVPVDGSFRTDNGQSLLRMIKAGLGVGLMPDWSIQDELASGELVRLFPEHQVSHIEFENGVYAVYQKTRQATTKVKLFVDHLVSVFRERLA</sequence>
<evidence type="ECO:0000256" key="3">
    <source>
        <dbReference type="ARBA" id="ARBA00023125"/>
    </source>
</evidence>
<keyword evidence="3" id="KW-0238">DNA-binding</keyword>
<feature type="domain" description="HTH lysR-type" evidence="5">
    <location>
        <begin position="12"/>
        <end position="64"/>
    </location>
</feature>
<dbReference type="OrthoDB" id="9786526at2"/>
<evidence type="ECO:0000256" key="1">
    <source>
        <dbReference type="ARBA" id="ARBA00009437"/>
    </source>
</evidence>
<dbReference type="InterPro" id="IPR000847">
    <property type="entry name" value="LysR_HTH_N"/>
</dbReference>
<dbReference type="Pfam" id="PF03466">
    <property type="entry name" value="LysR_substrate"/>
    <property type="match status" value="1"/>
</dbReference>
<dbReference type="SUPFAM" id="SSF53850">
    <property type="entry name" value="Periplasmic binding protein-like II"/>
    <property type="match status" value="1"/>
</dbReference>
<dbReference type="EMBL" id="CP021112">
    <property type="protein sequence ID" value="ARP99769.1"/>
    <property type="molecule type" value="Genomic_DNA"/>
</dbReference>